<keyword evidence="4 9" id="KW-0812">Transmembrane</keyword>
<reference evidence="11 12" key="1">
    <citation type="journal article" date="2016" name="Nat. Commun.">
        <title>Thousands of microbial genomes shed light on interconnected biogeochemical processes in an aquifer system.</title>
        <authorList>
            <person name="Anantharaman K."/>
            <person name="Brown C.T."/>
            <person name="Hug L.A."/>
            <person name="Sharon I."/>
            <person name="Castelle C.J."/>
            <person name="Probst A.J."/>
            <person name="Thomas B.C."/>
            <person name="Singh A."/>
            <person name="Wilkins M.J."/>
            <person name="Karaoz U."/>
            <person name="Brodie E.L."/>
            <person name="Williams K.H."/>
            <person name="Hubbard S.S."/>
            <person name="Banfield J.F."/>
        </authorList>
    </citation>
    <scope>NUCLEOTIDE SEQUENCE [LARGE SCALE GENOMIC DNA]</scope>
</reference>
<comment type="caution">
    <text evidence="11">The sequence shown here is derived from an EMBL/GenBank/DDBJ whole genome shotgun (WGS) entry which is preliminary data.</text>
</comment>
<feature type="transmembrane region" description="Helical" evidence="9">
    <location>
        <begin position="459"/>
        <end position="477"/>
    </location>
</feature>
<organism evidence="11 12">
    <name type="scientific">Candidatus Raymondbacteria bacterium RIFOXYD12_FULL_49_13</name>
    <dbReference type="NCBI Taxonomy" id="1817890"/>
    <lineage>
        <taxon>Bacteria</taxon>
        <taxon>Raymondiibacteriota</taxon>
    </lineage>
</organism>
<accession>A0A1F7F6Z3</accession>
<protein>
    <recommendedName>
        <fullName evidence="10">Glycosyltransferase 2-like domain-containing protein</fullName>
    </recommendedName>
</protein>
<keyword evidence="2" id="KW-0328">Glycosyltransferase</keyword>
<keyword evidence="5 9" id="KW-1133">Transmembrane helix</keyword>
<keyword evidence="8" id="KW-0961">Cell wall biogenesis/degradation</keyword>
<dbReference type="Gene3D" id="3.90.550.10">
    <property type="entry name" value="Spore Coat Polysaccharide Biosynthesis Protein SpsA, Chain A"/>
    <property type="match status" value="1"/>
</dbReference>
<keyword evidence="7 9" id="KW-0472">Membrane</keyword>
<evidence type="ECO:0000256" key="3">
    <source>
        <dbReference type="ARBA" id="ARBA00022679"/>
    </source>
</evidence>
<feature type="transmembrane region" description="Helical" evidence="9">
    <location>
        <begin position="346"/>
        <end position="368"/>
    </location>
</feature>
<dbReference type="EMBL" id="MFYX01000110">
    <property type="protein sequence ID" value="OGK02276.1"/>
    <property type="molecule type" value="Genomic_DNA"/>
</dbReference>
<keyword evidence="3" id="KW-0808">Transferase</keyword>
<evidence type="ECO:0000256" key="1">
    <source>
        <dbReference type="ARBA" id="ARBA00004653"/>
    </source>
</evidence>
<evidence type="ECO:0000256" key="5">
    <source>
        <dbReference type="ARBA" id="ARBA00022989"/>
    </source>
</evidence>
<feature type="transmembrane region" description="Helical" evidence="9">
    <location>
        <begin position="6"/>
        <end position="30"/>
    </location>
</feature>
<dbReference type="PANTHER" id="PTHR32044">
    <property type="entry name" value="GLUCOMANNAN 4-BETA-MANNOSYLTRANSFERASE 9"/>
    <property type="match status" value="1"/>
</dbReference>
<evidence type="ECO:0000259" key="10">
    <source>
        <dbReference type="Pfam" id="PF13632"/>
    </source>
</evidence>
<feature type="transmembrane region" description="Helical" evidence="9">
    <location>
        <begin position="435"/>
        <end position="453"/>
    </location>
</feature>
<evidence type="ECO:0000256" key="8">
    <source>
        <dbReference type="ARBA" id="ARBA00023316"/>
    </source>
</evidence>
<name>A0A1F7F6Z3_UNCRA</name>
<dbReference type="Proteomes" id="UP000179243">
    <property type="component" value="Unassembled WGS sequence"/>
</dbReference>
<keyword evidence="6" id="KW-0333">Golgi apparatus</keyword>
<dbReference type="InterPro" id="IPR001173">
    <property type="entry name" value="Glyco_trans_2-like"/>
</dbReference>
<feature type="domain" description="Glycosyltransferase 2-like" evidence="10">
    <location>
        <begin position="145"/>
        <end position="363"/>
    </location>
</feature>
<dbReference type="GO" id="GO:0071555">
    <property type="term" value="P:cell wall organization"/>
    <property type="evidence" value="ECO:0007669"/>
    <property type="project" value="UniProtKB-KW"/>
</dbReference>
<evidence type="ECO:0000256" key="4">
    <source>
        <dbReference type="ARBA" id="ARBA00022692"/>
    </source>
</evidence>
<dbReference type="FunFam" id="3.90.550.10:FF:000057">
    <property type="entry name" value="Glycosyltransferase-like protein, family 2"/>
    <property type="match status" value="1"/>
</dbReference>
<evidence type="ECO:0000256" key="9">
    <source>
        <dbReference type="SAM" id="Phobius"/>
    </source>
</evidence>
<dbReference type="GO" id="GO:0016757">
    <property type="term" value="F:glycosyltransferase activity"/>
    <property type="evidence" value="ECO:0007669"/>
    <property type="project" value="UniProtKB-KW"/>
</dbReference>
<feature type="transmembrane region" description="Helical" evidence="9">
    <location>
        <begin position="319"/>
        <end position="337"/>
    </location>
</feature>
<dbReference type="SUPFAM" id="SSF53448">
    <property type="entry name" value="Nucleotide-diphospho-sugar transferases"/>
    <property type="match status" value="1"/>
</dbReference>
<comment type="subcellular location">
    <subcellularLocation>
        <location evidence="1">Golgi apparatus membrane</location>
        <topology evidence="1">Multi-pass membrane protein</topology>
    </subcellularLocation>
</comment>
<dbReference type="AlphaFoldDB" id="A0A1F7F6Z3"/>
<dbReference type="PANTHER" id="PTHR32044:SF80">
    <property type="entry name" value="XYLOGLUCAN GLYCOSYLTRANSFERASE 2-RELATED"/>
    <property type="match status" value="1"/>
</dbReference>
<evidence type="ECO:0000313" key="12">
    <source>
        <dbReference type="Proteomes" id="UP000179243"/>
    </source>
</evidence>
<sequence>MELKETPFFTILLFGLYFPLLGSLSALIIYKLKLLFFYVYYNKNVPVPFSQFNDLPFVTIQLPLYNEANVVERLLGSATALTYPKDRYEIQVLDDSTDETVTLTASLVEKYRSDGFNIEHIRRKIRKDFKAGALAEGLKIARGDYVAIFDSDFIVPENFLTKTVHFFTDPKVGMIQARWGYINANDSLLTRLQSTFLNGHFIIEHTSRNRSGLFFNFNGTAGIWRKKAILESGGWQGDTLTEDLDLSYRAQVNKWKFVFLKDLVCYSELPPTLDAFNGQQYRWVKGMCEVLVKVLPVIWKSPVSLRNKVDATLNLGSGMGYIFSVLITLCAIPVLFLTKEYLDIHYMYLTLSFIFINCVMIWFYYFIAEAGVRGFTPRTFFYPLLLVIFSIGLSLNGLLAVIDAVRGKKTSFIRTPKFNNNLRATISCERALKPFHYLVFLFVAYFITMFILIMSSGKLALLPAFLFFAPSYFWLIFRTVREKILVRSN</sequence>
<dbReference type="CDD" id="cd06437">
    <property type="entry name" value="CESA_CaSu_A2"/>
    <property type="match status" value="1"/>
</dbReference>
<evidence type="ECO:0000256" key="2">
    <source>
        <dbReference type="ARBA" id="ARBA00022676"/>
    </source>
</evidence>
<gene>
    <name evidence="11" type="ORF">A2519_16500</name>
</gene>
<evidence type="ECO:0000256" key="6">
    <source>
        <dbReference type="ARBA" id="ARBA00023034"/>
    </source>
</evidence>
<proteinExistence type="predicted"/>
<feature type="transmembrane region" description="Helical" evidence="9">
    <location>
        <begin position="380"/>
        <end position="402"/>
    </location>
</feature>
<evidence type="ECO:0000256" key="7">
    <source>
        <dbReference type="ARBA" id="ARBA00023136"/>
    </source>
</evidence>
<dbReference type="Pfam" id="PF13632">
    <property type="entry name" value="Glyco_trans_2_3"/>
    <property type="match status" value="1"/>
</dbReference>
<evidence type="ECO:0000313" key="11">
    <source>
        <dbReference type="EMBL" id="OGK02276.1"/>
    </source>
</evidence>
<dbReference type="InterPro" id="IPR029044">
    <property type="entry name" value="Nucleotide-diphossugar_trans"/>
</dbReference>